<name>A0ABR8VSF7_9BACI</name>
<dbReference type="EMBL" id="JACSPV010000088">
    <property type="protein sequence ID" value="MBD8007711.1"/>
    <property type="molecule type" value="Genomic_DNA"/>
</dbReference>
<organism evidence="1 2">
    <name type="scientific">Bacillus norwichensis</name>
    <dbReference type="NCBI Taxonomy" id="2762217"/>
    <lineage>
        <taxon>Bacteria</taxon>
        <taxon>Bacillati</taxon>
        <taxon>Bacillota</taxon>
        <taxon>Bacilli</taxon>
        <taxon>Bacillales</taxon>
        <taxon>Bacillaceae</taxon>
        <taxon>Bacillus</taxon>
    </lineage>
</organism>
<keyword evidence="2" id="KW-1185">Reference proteome</keyword>
<reference evidence="1 2" key="1">
    <citation type="submission" date="2020-08" db="EMBL/GenBank/DDBJ databases">
        <title>A Genomic Blueprint of the Chicken Gut Microbiome.</title>
        <authorList>
            <person name="Gilroy R."/>
            <person name="Ravi A."/>
            <person name="Getino M."/>
            <person name="Pursley I."/>
            <person name="Horton D.L."/>
            <person name="Alikhan N.-F."/>
            <person name="Baker D."/>
            <person name="Gharbi K."/>
            <person name="Hall N."/>
            <person name="Watson M."/>
            <person name="Adriaenssens E.M."/>
            <person name="Foster-Nyarko E."/>
            <person name="Jarju S."/>
            <person name="Secka A."/>
            <person name="Antonio M."/>
            <person name="Oren A."/>
            <person name="Chaudhuri R."/>
            <person name="La Ragione R.M."/>
            <person name="Hildebrand F."/>
            <person name="Pallen M.J."/>
        </authorList>
    </citation>
    <scope>NUCLEOTIDE SEQUENCE [LARGE SCALE GENOMIC DNA]</scope>
    <source>
        <strain evidence="1 2">Sa1BUA2</strain>
    </source>
</reference>
<accession>A0ABR8VSF7</accession>
<protein>
    <recommendedName>
        <fullName evidence="3">Transposase</fullName>
    </recommendedName>
</protein>
<evidence type="ECO:0000313" key="2">
    <source>
        <dbReference type="Proteomes" id="UP000648182"/>
    </source>
</evidence>
<dbReference type="RefSeq" id="WP_191816579.1">
    <property type="nucleotide sequence ID" value="NZ_JACSPV010000088.1"/>
</dbReference>
<sequence length="62" mass="6990">MPKKPLTIVPVTLHSIQNMSLPNVSSNSNGLCTIKLENAEITFQNGIEERIIQTIMRELINR</sequence>
<evidence type="ECO:0000313" key="1">
    <source>
        <dbReference type="EMBL" id="MBD8007711.1"/>
    </source>
</evidence>
<dbReference type="Proteomes" id="UP000648182">
    <property type="component" value="Unassembled WGS sequence"/>
</dbReference>
<gene>
    <name evidence="1" type="ORF">H9631_21990</name>
</gene>
<comment type="caution">
    <text evidence="1">The sequence shown here is derived from an EMBL/GenBank/DDBJ whole genome shotgun (WGS) entry which is preliminary data.</text>
</comment>
<evidence type="ECO:0008006" key="3">
    <source>
        <dbReference type="Google" id="ProtNLM"/>
    </source>
</evidence>
<proteinExistence type="predicted"/>